<dbReference type="RefSeq" id="WP_379863156.1">
    <property type="nucleotide sequence ID" value="NZ_JBHTBW010000006.1"/>
</dbReference>
<keyword evidence="1" id="KW-1133">Transmembrane helix</keyword>
<organism evidence="3 4">
    <name type="scientific">Laceyella putida</name>
    <dbReference type="NCBI Taxonomy" id="110101"/>
    <lineage>
        <taxon>Bacteria</taxon>
        <taxon>Bacillati</taxon>
        <taxon>Bacillota</taxon>
        <taxon>Bacilli</taxon>
        <taxon>Bacillales</taxon>
        <taxon>Thermoactinomycetaceae</taxon>
        <taxon>Laceyella</taxon>
    </lineage>
</organism>
<protein>
    <submittedName>
        <fullName evidence="3">DUF4179 domain-containing protein</fullName>
    </submittedName>
</protein>
<evidence type="ECO:0000259" key="2">
    <source>
        <dbReference type="Pfam" id="PF13786"/>
    </source>
</evidence>
<evidence type="ECO:0000256" key="1">
    <source>
        <dbReference type="SAM" id="Phobius"/>
    </source>
</evidence>
<dbReference type="Gene3D" id="2.60.40.1630">
    <property type="entry name" value="bacillus anthracis domain"/>
    <property type="match status" value="1"/>
</dbReference>
<reference evidence="4" key="1">
    <citation type="journal article" date="2019" name="Int. J. Syst. Evol. Microbiol.">
        <title>The Global Catalogue of Microorganisms (GCM) 10K type strain sequencing project: providing services to taxonomists for standard genome sequencing and annotation.</title>
        <authorList>
            <consortium name="The Broad Institute Genomics Platform"/>
            <consortium name="The Broad Institute Genome Sequencing Center for Infectious Disease"/>
            <person name="Wu L."/>
            <person name="Ma J."/>
        </authorList>
    </citation>
    <scope>NUCLEOTIDE SEQUENCE [LARGE SCALE GENOMIC DNA]</scope>
    <source>
        <strain evidence="4">CGMCC 1.12942</strain>
    </source>
</reference>
<keyword evidence="1" id="KW-0472">Membrane</keyword>
<evidence type="ECO:0000313" key="3">
    <source>
        <dbReference type="EMBL" id="MFC7439953.1"/>
    </source>
</evidence>
<feature type="domain" description="DUF4179" evidence="2">
    <location>
        <begin position="42"/>
        <end position="132"/>
    </location>
</feature>
<dbReference type="InterPro" id="IPR025436">
    <property type="entry name" value="DUF4179"/>
</dbReference>
<dbReference type="Proteomes" id="UP001596500">
    <property type="component" value="Unassembled WGS sequence"/>
</dbReference>
<keyword evidence="1" id="KW-0812">Transmembrane</keyword>
<accession>A0ABW2RG26</accession>
<dbReference type="EMBL" id="JBHTBW010000006">
    <property type="protein sequence ID" value="MFC7439953.1"/>
    <property type="molecule type" value="Genomic_DNA"/>
</dbReference>
<comment type="caution">
    <text evidence="3">The sequence shown here is derived from an EMBL/GenBank/DDBJ whole genome shotgun (WGS) entry which is preliminary data.</text>
</comment>
<dbReference type="Pfam" id="PF13786">
    <property type="entry name" value="DUF4179"/>
    <property type="match status" value="1"/>
</dbReference>
<keyword evidence="4" id="KW-1185">Reference proteome</keyword>
<gene>
    <name evidence="3" type="ORF">ACFQNG_02085</name>
</gene>
<evidence type="ECO:0000313" key="4">
    <source>
        <dbReference type="Proteomes" id="UP001596500"/>
    </source>
</evidence>
<feature type="transmembrane region" description="Helical" evidence="1">
    <location>
        <begin position="46"/>
        <end position="67"/>
    </location>
</feature>
<proteinExistence type="predicted"/>
<sequence length="453" mass="51235">MNKLDQVMGELVRQERQGAIPDAVQKRIDETLAALPEKRVLKRKRWALHGTVAATVLMGLAIGSGFVSPTMAEALSKLPLIGSVFEDFGDTGLKQSSQQGLTATVGKKVQVGKDSVEVKEILYDGERLTVGFVWKAHQKIKELPDFGYKVNGREYGGGFALKGGMKDDHTFNGILDIDVHQTLSDSFTLNFLVHDKPQVGKRQKVLAQLDIPVKKANSKVDKHSLNHIEKLGDTTLKVKEISLGPSSTELVVERTHKHLPDDFLEQPRVDYTLIDSRGIVLQRLDRRGSGNRGVLFDRWTFAPVKQNPTHFEIVYKEMKPDLYGKPSPLGEFKVTHLPTPDQPIRVPLGEAGTIMVNQIEFLPDKTKVHYQVKMNKPWHNPFDYMHVLELKDKNGRKYHDKNFPRVEDADTYLFLMELKPMKKEQIQSFVAPQVTFDPQIKTLKFKVELSGKK</sequence>
<name>A0ABW2RG26_9BACL</name>